<dbReference type="Proteomes" id="UP000004528">
    <property type="component" value="Unassembled WGS sequence"/>
</dbReference>
<dbReference type="RefSeq" id="WP_002829061.1">
    <property type="nucleotide sequence ID" value="NZ_GG697136.1"/>
</dbReference>
<comment type="caution">
    <text evidence="1">The sequence shown here is derived from an EMBL/GenBank/DDBJ whole genome shotgun (WGS) entry which is preliminary data.</text>
</comment>
<protein>
    <submittedName>
        <fullName evidence="1">Uncharacterized protein</fullName>
    </submittedName>
</protein>
<name>C5R844_WEIPA</name>
<keyword evidence="2" id="KW-1185">Reference proteome</keyword>
<dbReference type="HOGENOM" id="CLU_2304922_0_0_9"/>
<accession>C5R844</accession>
<reference evidence="1 2" key="1">
    <citation type="submission" date="2009-04" db="EMBL/GenBank/DDBJ databases">
        <authorList>
            <person name="Qin X."/>
            <person name="Bachman B."/>
            <person name="Battles P."/>
            <person name="Bell A."/>
            <person name="Bess C."/>
            <person name="Bickham C."/>
            <person name="Chaboub L."/>
            <person name="Chen D."/>
            <person name="Coyle M."/>
            <person name="Deiros D.R."/>
            <person name="Dinh H."/>
            <person name="Forbes L."/>
            <person name="Fowler G."/>
            <person name="Francisco L."/>
            <person name="Fu Q."/>
            <person name="Gubbala S."/>
            <person name="Hale W."/>
            <person name="Han Y."/>
            <person name="Hemphill L."/>
            <person name="Highlander S.K."/>
            <person name="Hirani K."/>
            <person name="Hogues M."/>
            <person name="Jackson L."/>
            <person name="Jakkamsetti A."/>
            <person name="Javaid M."/>
            <person name="Jiang H."/>
            <person name="Korchina V."/>
            <person name="Kovar C."/>
            <person name="Lara F."/>
            <person name="Lee S."/>
            <person name="Mata R."/>
            <person name="Mathew T."/>
            <person name="Moen C."/>
            <person name="Morales K."/>
            <person name="Munidasa M."/>
            <person name="Nazareth L."/>
            <person name="Ngo R."/>
            <person name="Nguyen L."/>
            <person name="Okwuonu G."/>
            <person name="Ongeri F."/>
            <person name="Patil S."/>
            <person name="Petrosino J."/>
            <person name="Pham C."/>
            <person name="Pham P."/>
            <person name="Pu L.-L."/>
            <person name="Puazo M."/>
            <person name="Raj R."/>
            <person name="Reid J."/>
            <person name="Rouhana J."/>
            <person name="Saada N."/>
            <person name="Shang Y."/>
            <person name="Simmons D."/>
            <person name="Thornton R."/>
            <person name="Warren J."/>
            <person name="Weissenberger G."/>
            <person name="Zhang J."/>
            <person name="Zhang L."/>
            <person name="Zhou C."/>
            <person name="Zhu D."/>
            <person name="Muzny D."/>
            <person name="Worley K."/>
            <person name="Gibbs R."/>
        </authorList>
    </citation>
    <scope>NUCLEOTIDE SEQUENCE [LARGE SCALE GENOMIC DNA]</scope>
    <source>
        <strain evidence="1 2">ATCC 33313</strain>
    </source>
</reference>
<dbReference type="STRING" id="585506.HMPREF0877_0139"/>
<sequence length="100" mass="11040">MPDYVIDWLEGMKHTDTGNPDVIADVFTALSIKVLSNQFKESGEDSNRGFMSRSLLKSMGKLMEDSLVKGKPVPSDAVVEWYEAGVGNEGELIANYLINK</sequence>
<dbReference type="AlphaFoldDB" id="C5R844"/>
<organism evidence="1 2">
    <name type="scientific">Weissella paramesenteroides ATCC 33313</name>
    <dbReference type="NCBI Taxonomy" id="585506"/>
    <lineage>
        <taxon>Bacteria</taxon>
        <taxon>Bacillati</taxon>
        <taxon>Bacillota</taxon>
        <taxon>Bacilli</taxon>
        <taxon>Lactobacillales</taxon>
        <taxon>Lactobacillaceae</taxon>
        <taxon>Weissella</taxon>
    </lineage>
</organism>
<gene>
    <name evidence="1" type="ORF">HMPREF0877_0139</name>
</gene>
<proteinExistence type="predicted"/>
<evidence type="ECO:0000313" key="2">
    <source>
        <dbReference type="Proteomes" id="UP000004528"/>
    </source>
</evidence>
<evidence type="ECO:0000313" key="1">
    <source>
        <dbReference type="EMBL" id="EER75628.1"/>
    </source>
</evidence>
<dbReference type="EMBL" id="ACKU01000004">
    <property type="protein sequence ID" value="EER75628.1"/>
    <property type="molecule type" value="Genomic_DNA"/>
</dbReference>